<protein>
    <recommendedName>
        <fullName evidence="6 20">Ubiquinol-cytochrome c reductase iron-sulfur subunit</fullName>
        <ecNumber evidence="5 20">7.1.1.8</ecNumber>
    </recommendedName>
</protein>
<comment type="subcellular location">
    <subcellularLocation>
        <location evidence="2">Cell membrane</location>
        <topology evidence="2">Single-pass membrane protein</topology>
    </subcellularLocation>
</comment>
<evidence type="ECO:0000256" key="7">
    <source>
        <dbReference type="ARBA" id="ARBA00022448"/>
    </source>
</evidence>
<reference evidence="23 24" key="1">
    <citation type="journal article" date="2011" name="J. Bacteriol.">
        <title>Genome sequence of Salinisphaera shabanensis, a gammaproteobacterium from the harsh, variable environment of the brine-seawater interface of the Shaban Deep in the Red Sea.</title>
        <authorList>
            <person name="Antunes A."/>
            <person name="Alam I."/>
            <person name="Bajic V.B."/>
            <person name="Stingl U."/>
        </authorList>
    </citation>
    <scope>NUCLEOTIDE SEQUENCE [LARGE SCALE GENOMIC DNA]</scope>
    <source>
        <strain evidence="23 24">E1L3A</strain>
    </source>
</reference>
<dbReference type="EMBL" id="AFNV02000006">
    <property type="protein sequence ID" value="ERJ19841.1"/>
    <property type="molecule type" value="Genomic_DNA"/>
</dbReference>
<dbReference type="eggNOG" id="COG0723">
    <property type="taxonomic scope" value="Bacteria"/>
</dbReference>
<comment type="catalytic activity">
    <reaction evidence="19 20">
        <text>a quinol + 2 Fe(III)-[cytochrome c](out) = a quinone + 2 Fe(II)-[cytochrome c](out) + 2 H(+)(out)</text>
        <dbReference type="Rhea" id="RHEA:11484"/>
        <dbReference type="Rhea" id="RHEA-COMP:10350"/>
        <dbReference type="Rhea" id="RHEA-COMP:14399"/>
        <dbReference type="ChEBI" id="CHEBI:15378"/>
        <dbReference type="ChEBI" id="CHEBI:24646"/>
        <dbReference type="ChEBI" id="CHEBI:29033"/>
        <dbReference type="ChEBI" id="CHEBI:29034"/>
        <dbReference type="ChEBI" id="CHEBI:132124"/>
        <dbReference type="EC" id="7.1.1.8"/>
    </reaction>
</comment>
<dbReference type="PROSITE" id="PS51296">
    <property type="entry name" value="RIESKE"/>
    <property type="match status" value="1"/>
</dbReference>
<dbReference type="STRING" id="1033802.SSPSH_001006"/>
<dbReference type="NCBIfam" id="TIGR01416">
    <property type="entry name" value="Rieske_proteo"/>
    <property type="match status" value="1"/>
</dbReference>
<dbReference type="SUPFAM" id="SSF50022">
    <property type="entry name" value="ISP domain"/>
    <property type="match status" value="1"/>
</dbReference>
<dbReference type="Pfam" id="PF00355">
    <property type="entry name" value="Rieske"/>
    <property type="match status" value="1"/>
</dbReference>
<proteinExistence type="inferred from homology"/>
<dbReference type="InterPro" id="IPR017941">
    <property type="entry name" value="Rieske_2Fe-2S"/>
</dbReference>
<keyword evidence="8" id="KW-1003">Cell membrane</keyword>
<gene>
    <name evidence="23" type="primary">petA</name>
    <name evidence="23" type="ORF">SSPSH_001006</name>
</gene>
<dbReference type="AlphaFoldDB" id="U2E7Y5"/>
<name>U2E7Y5_9GAMM</name>
<dbReference type="RefSeq" id="WP_021031434.1">
    <property type="nucleotide sequence ID" value="NZ_AFNV02000006.1"/>
</dbReference>
<evidence type="ECO:0000313" key="23">
    <source>
        <dbReference type="EMBL" id="ERJ19841.1"/>
    </source>
</evidence>
<dbReference type="InterPro" id="IPR006311">
    <property type="entry name" value="TAT_signal"/>
</dbReference>
<reference evidence="23 24" key="2">
    <citation type="journal article" date="2013" name="PLoS ONE">
        <title>INDIGO - INtegrated Data Warehouse of MIcrobial GenOmes with Examples from the Red Sea Extremophiles.</title>
        <authorList>
            <person name="Alam I."/>
            <person name="Antunes A."/>
            <person name="Kamau A.A."/>
            <person name="Ba Alawi W."/>
            <person name="Kalkatawi M."/>
            <person name="Stingl U."/>
            <person name="Bajic V.B."/>
        </authorList>
    </citation>
    <scope>NUCLEOTIDE SEQUENCE [LARGE SCALE GENOMIC DNA]</scope>
    <source>
        <strain evidence="23 24">E1L3A</strain>
    </source>
</reference>
<keyword evidence="15" id="KW-0408">Iron</keyword>
<dbReference type="CDD" id="cd03470">
    <property type="entry name" value="Rieske_cytochrome_bc1"/>
    <property type="match status" value="1"/>
</dbReference>
<comment type="subunit">
    <text evidence="4 21">The main subunits of complex b-c1 are: cytochrome b, cytochrome c1 and the Rieske protein.</text>
</comment>
<keyword evidence="17" id="KW-0472">Membrane</keyword>
<dbReference type="GO" id="GO:0005886">
    <property type="term" value="C:plasma membrane"/>
    <property type="evidence" value="ECO:0007669"/>
    <property type="project" value="UniProtKB-SubCell"/>
</dbReference>
<evidence type="ECO:0000256" key="17">
    <source>
        <dbReference type="ARBA" id="ARBA00023136"/>
    </source>
</evidence>
<evidence type="ECO:0000256" key="4">
    <source>
        <dbReference type="ARBA" id="ARBA00011649"/>
    </source>
</evidence>
<evidence type="ECO:0000256" key="14">
    <source>
        <dbReference type="ARBA" id="ARBA00022989"/>
    </source>
</evidence>
<evidence type="ECO:0000256" key="2">
    <source>
        <dbReference type="ARBA" id="ARBA00004162"/>
    </source>
</evidence>
<dbReference type="GO" id="GO:0008121">
    <property type="term" value="F:quinol-cytochrome-c reductase activity"/>
    <property type="evidence" value="ECO:0007669"/>
    <property type="project" value="UniProtKB-EC"/>
</dbReference>
<organism evidence="23 24">
    <name type="scientific">Salinisphaera shabanensis E1L3A</name>
    <dbReference type="NCBI Taxonomy" id="1033802"/>
    <lineage>
        <taxon>Bacteria</taxon>
        <taxon>Pseudomonadati</taxon>
        <taxon>Pseudomonadota</taxon>
        <taxon>Gammaproteobacteria</taxon>
        <taxon>Salinisphaerales</taxon>
        <taxon>Salinisphaeraceae</taxon>
        <taxon>Salinisphaera</taxon>
    </lineage>
</organism>
<evidence type="ECO:0000256" key="3">
    <source>
        <dbReference type="ARBA" id="ARBA00010651"/>
    </source>
</evidence>
<dbReference type="GO" id="GO:0016491">
    <property type="term" value="F:oxidoreductase activity"/>
    <property type="evidence" value="ECO:0007669"/>
    <property type="project" value="UniProtKB-KW"/>
</dbReference>
<comment type="cofactor">
    <cofactor evidence="20">
        <name>[2Fe-2S] cluster</name>
        <dbReference type="ChEBI" id="CHEBI:190135"/>
    </cofactor>
    <text evidence="20">Binds 1 [2Fe-2S] cluster per subunit.</text>
</comment>
<evidence type="ECO:0000313" key="24">
    <source>
        <dbReference type="Proteomes" id="UP000006242"/>
    </source>
</evidence>
<evidence type="ECO:0000256" key="15">
    <source>
        <dbReference type="ARBA" id="ARBA00023004"/>
    </source>
</evidence>
<dbReference type="InterPro" id="IPR014349">
    <property type="entry name" value="Rieske_Fe-S_prot"/>
</dbReference>
<dbReference type="Pfam" id="PF10399">
    <property type="entry name" value="UCR_Fe-S_N"/>
    <property type="match status" value="1"/>
</dbReference>
<evidence type="ECO:0000256" key="11">
    <source>
        <dbReference type="ARBA" id="ARBA00022723"/>
    </source>
</evidence>
<keyword evidence="12" id="KW-1278">Translocase</keyword>
<keyword evidence="23" id="KW-0560">Oxidoreductase</keyword>
<dbReference type="InterPro" id="IPR019470">
    <property type="entry name" value="Ubiq_cytC_Rdtase_Fe-S_su_TAT"/>
</dbReference>
<sequence>MADFRTTQKDTARRRFLSTALAVTGATGAVAVAVPFMRSWPSARARAAGAPVEVALGAIAPGQQVLVTWRQKPVWVLRRTPDMLQRLRSGELESRLLDPDSQADQQPEYAENPVRSVRPDIFVVVAICTHLGCIPNFRPEVGETPFDPRWPGGYFCPCHGSKFDFAGRVFKGVPAPLNLVVPPYRYTQRDTVIIGENPTI</sequence>
<evidence type="ECO:0000259" key="22">
    <source>
        <dbReference type="PROSITE" id="PS51296"/>
    </source>
</evidence>
<keyword evidence="24" id="KW-1185">Reference proteome</keyword>
<dbReference type="EC" id="7.1.1.8" evidence="5 20"/>
<evidence type="ECO:0000256" key="21">
    <source>
        <dbReference type="RuleBase" id="RU004497"/>
    </source>
</evidence>
<dbReference type="InterPro" id="IPR036922">
    <property type="entry name" value="Rieske_2Fe-2S_sf"/>
</dbReference>
<comment type="similarity">
    <text evidence="3">Belongs to the Rieske iron-sulfur protein family.</text>
</comment>
<evidence type="ECO:0000256" key="19">
    <source>
        <dbReference type="ARBA" id="ARBA00029351"/>
    </source>
</evidence>
<dbReference type="PRINTS" id="PR00162">
    <property type="entry name" value="RIESKE"/>
</dbReference>
<evidence type="ECO:0000256" key="13">
    <source>
        <dbReference type="ARBA" id="ARBA00022982"/>
    </source>
</evidence>
<comment type="miscellaneous">
    <text evidence="20">The Rieske protein is a high potential 2Fe-2S protein.</text>
</comment>
<evidence type="ECO:0000256" key="5">
    <source>
        <dbReference type="ARBA" id="ARBA00012951"/>
    </source>
</evidence>
<evidence type="ECO:0000256" key="20">
    <source>
        <dbReference type="RuleBase" id="RU004494"/>
    </source>
</evidence>
<keyword evidence="16" id="KW-0411">Iron-sulfur</keyword>
<keyword evidence="13 20" id="KW-0249">Electron transport</keyword>
<accession>U2E7Y5</accession>
<evidence type="ECO:0000256" key="9">
    <source>
        <dbReference type="ARBA" id="ARBA00022692"/>
    </source>
</evidence>
<evidence type="ECO:0000256" key="8">
    <source>
        <dbReference type="ARBA" id="ARBA00022475"/>
    </source>
</evidence>
<dbReference type="GO" id="GO:0046872">
    <property type="term" value="F:metal ion binding"/>
    <property type="evidence" value="ECO:0007669"/>
    <property type="project" value="UniProtKB-KW"/>
</dbReference>
<dbReference type="PANTHER" id="PTHR10134">
    <property type="entry name" value="CYTOCHROME B-C1 COMPLEX SUBUNIT RIESKE, MITOCHONDRIAL"/>
    <property type="match status" value="1"/>
</dbReference>
<keyword evidence="18" id="KW-1015">Disulfide bond</keyword>
<evidence type="ECO:0000256" key="1">
    <source>
        <dbReference type="ARBA" id="ARBA00002444"/>
    </source>
</evidence>
<dbReference type="InterPro" id="IPR005805">
    <property type="entry name" value="Rieske_Fe-S_prot_C"/>
</dbReference>
<dbReference type="InterPro" id="IPR006317">
    <property type="entry name" value="Ubiquinol_cyt_c_Rdtase_Fe-S-su"/>
</dbReference>
<evidence type="ECO:0000256" key="10">
    <source>
        <dbReference type="ARBA" id="ARBA00022714"/>
    </source>
</evidence>
<evidence type="ECO:0000256" key="16">
    <source>
        <dbReference type="ARBA" id="ARBA00023014"/>
    </source>
</evidence>
<keyword evidence="7 20" id="KW-0813">Transport</keyword>
<dbReference type="Gene3D" id="2.102.10.10">
    <property type="entry name" value="Rieske [2Fe-2S] iron-sulphur domain"/>
    <property type="match status" value="1"/>
</dbReference>
<feature type="domain" description="Rieske" evidence="22">
    <location>
        <begin position="88"/>
        <end position="193"/>
    </location>
</feature>
<dbReference type="GO" id="GO:0051537">
    <property type="term" value="F:2 iron, 2 sulfur cluster binding"/>
    <property type="evidence" value="ECO:0007669"/>
    <property type="project" value="UniProtKB-KW"/>
</dbReference>
<dbReference type="Proteomes" id="UP000006242">
    <property type="component" value="Unassembled WGS sequence"/>
</dbReference>
<keyword evidence="10" id="KW-0001">2Fe-2S</keyword>
<evidence type="ECO:0000256" key="18">
    <source>
        <dbReference type="ARBA" id="ARBA00023157"/>
    </source>
</evidence>
<comment type="caution">
    <text evidence="23">The sequence shown here is derived from an EMBL/GenBank/DDBJ whole genome shotgun (WGS) entry which is preliminary data.</text>
</comment>
<dbReference type="PROSITE" id="PS51318">
    <property type="entry name" value="TAT"/>
    <property type="match status" value="1"/>
</dbReference>
<evidence type="ECO:0000256" key="12">
    <source>
        <dbReference type="ARBA" id="ARBA00022967"/>
    </source>
</evidence>
<dbReference type="OrthoDB" id="9767869at2"/>
<keyword evidence="9" id="KW-0812">Transmembrane</keyword>
<keyword evidence="14" id="KW-1133">Transmembrane helix</keyword>
<comment type="function">
    <text evidence="1">Component of the ubiquinol-cytochrome c reductase complex (complex III or cytochrome b-c1 complex), which is a respiratory chain that generates an electrochemical potential coupled to ATP synthesis.</text>
</comment>
<keyword evidence="11" id="KW-0479">Metal-binding</keyword>
<evidence type="ECO:0000256" key="6">
    <source>
        <dbReference type="ARBA" id="ARBA00019816"/>
    </source>
</evidence>